<name>A0A0K0FMZ3_STRVS</name>
<dbReference type="WBParaSite" id="SVE_1037200.1">
    <property type="protein sequence ID" value="SVE_1037200.1"/>
    <property type="gene ID" value="SVE_1037200"/>
</dbReference>
<reference evidence="1" key="1">
    <citation type="submission" date="2014-07" db="EMBL/GenBank/DDBJ databases">
        <authorList>
            <person name="Martin A.A"/>
            <person name="De Silva N."/>
        </authorList>
    </citation>
    <scope>NUCLEOTIDE SEQUENCE</scope>
</reference>
<reference evidence="2" key="2">
    <citation type="submission" date="2015-08" db="UniProtKB">
        <authorList>
            <consortium name="WormBaseParasite"/>
        </authorList>
    </citation>
    <scope>IDENTIFICATION</scope>
</reference>
<dbReference type="AlphaFoldDB" id="A0A0K0FMZ3"/>
<evidence type="ECO:0000313" key="2">
    <source>
        <dbReference type="WBParaSite" id="SVE_1037200.1"/>
    </source>
</evidence>
<protein>
    <submittedName>
        <fullName evidence="2">F-box domain-containing protein</fullName>
    </submittedName>
</protein>
<dbReference type="Proteomes" id="UP000035680">
    <property type="component" value="Unassembled WGS sequence"/>
</dbReference>
<keyword evidence="1" id="KW-1185">Reference proteome</keyword>
<sequence>MDDYKQFITILSQNHILKKISCGFSWNVLCNLGKAWMPFSETITCISRKKTIFFLDECVAKCVVNLGASFEEIKIEFDTQYSPYSLNLINIDRMTIDIQIANISMISNTFKSFGEKINRIFKTTPYIRKLTIFFPIHNSILFAERLIQEIRNDKLSEITLIIGNDFSDRSWVSEFQITNATIFSGLKNLNKVKLYIDHLHLSANDKKLIDIISNIKGITIEISLGRLPNDTLFPPPSSTIPTCILTYILSRQIFLSINIPFFKSNININRWCKKLEILNFNFIRKLRFHISSITDLREFSEYLYFMKNLEWLGIIFNINCNSLKIKSSKNTDMENNLYKSSKHLQKLKTIQISWYFNSSNINIKKFMENQIMDYGDINEQKNQVFANCIKTWQEEAFSFLSNIPRNIQNLYFHAIPEFTNAISSYLDNLFPNLNILFLSSVPRTEKECLNNFSNLKIYVSRFMDVLKLPNIIESCMIYDTPYLLKNDIRMRKYISCTDSYRNLERFNNEYILDGQINGIIFFNYFHELYDMQDHFDDISQMHKWYDKYEKGY</sequence>
<accession>A0A0K0FMZ3</accession>
<proteinExistence type="predicted"/>
<organism evidence="1 2">
    <name type="scientific">Strongyloides venezuelensis</name>
    <name type="common">Threadworm</name>
    <dbReference type="NCBI Taxonomy" id="75913"/>
    <lineage>
        <taxon>Eukaryota</taxon>
        <taxon>Metazoa</taxon>
        <taxon>Ecdysozoa</taxon>
        <taxon>Nematoda</taxon>
        <taxon>Chromadorea</taxon>
        <taxon>Rhabditida</taxon>
        <taxon>Tylenchina</taxon>
        <taxon>Panagrolaimomorpha</taxon>
        <taxon>Strongyloidoidea</taxon>
        <taxon>Strongyloididae</taxon>
        <taxon>Strongyloides</taxon>
    </lineage>
</organism>
<evidence type="ECO:0000313" key="1">
    <source>
        <dbReference type="Proteomes" id="UP000035680"/>
    </source>
</evidence>